<comment type="caution">
    <text evidence="13">The sequence shown here is derived from an EMBL/GenBank/DDBJ whole genome shotgun (WGS) entry which is preliminary data.</text>
</comment>
<sequence length="740" mass="84750">MNDPNLKPKELFDCQQFIGKGSFGRVYKGENRKTNEIVAIKIINLEKTRDDLEDIQKETSILNQIKSPYLIKYYGSYTQDMRVWMVMEYLEGGSVRELMKPGPLSESCIVVILHSILLGLEYFHGQGKMHRDIKADNILVSGEGSVKICDFGVSGDLSECTTKPNSFVGTPFWMAPEVIRKQPYNEKADIWSLGITAIEMAKGVPPLFDMNEKQSEILMKIVENEPPYLDGDFSLNLKNFVFECLQKDPEKRPSATELLEHKLFKSKKKKKILIPLIQNKNNWKIMQKKQSSSESSFSDLGTDSSLDSNSENNSSKKQHNEKWIFPKITKKKKKIEKKKNNKKNKNVKKNKKKNKNSKQYNSSKLSGRSSKGNIFSSNSESNRSRSYGSSSETSSITSSETSSIDSESNSDNGKETIIKIEKKNGKSKQNRNVKTNSDGNKKEFYKDWIIIDKEKIEKERKKELKKKEKVKVIEIENHKVENDEEKVKKGEKKTNKEGEDSCSGSENENTTDKDPLKISNTNENNKLITKPKGEINNENFGDTPKSKQKITLNVTIPISDSDSNSTSNSNNSNKMTTQPQFFDTAILPTINRLKTEWDGHKMTKHLDLMLKHFLECETIYPGISKQFIVNTTGRWNRILSQIENGDQGILENNNNDQDQKKKKKKRKKTKTKRETKKKKNGKGKKINSNKKNKKKKKKKKNKNGNGKKRSKKKEIKTEKEKNSYSESETTSVSDTEDKMD</sequence>
<dbReference type="InterPro" id="IPR011009">
    <property type="entry name" value="Kinase-like_dom_sf"/>
</dbReference>
<evidence type="ECO:0000256" key="10">
    <source>
        <dbReference type="PROSITE-ProRule" id="PRU10141"/>
    </source>
</evidence>
<evidence type="ECO:0000256" key="1">
    <source>
        <dbReference type="ARBA" id="ARBA00008874"/>
    </source>
</evidence>
<feature type="compositionally biased region" description="Basic and acidic residues" evidence="11">
    <location>
        <begin position="460"/>
        <end position="499"/>
    </location>
</feature>
<dbReference type="PROSITE" id="PS00107">
    <property type="entry name" value="PROTEIN_KINASE_ATP"/>
    <property type="match status" value="1"/>
</dbReference>
<gene>
    <name evidence="13" type="ORF">M0812_12967</name>
</gene>
<feature type="compositionally biased region" description="Polar residues" evidence="11">
    <location>
        <begin position="647"/>
        <end position="656"/>
    </location>
</feature>
<feature type="compositionally biased region" description="Polar residues" evidence="11">
    <location>
        <begin position="518"/>
        <end position="527"/>
    </location>
</feature>
<dbReference type="GO" id="GO:0004674">
    <property type="term" value="F:protein serine/threonine kinase activity"/>
    <property type="evidence" value="ECO:0007669"/>
    <property type="project" value="UniProtKB-KW"/>
</dbReference>
<dbReference type="GO" id="GO:0005737">
    <property type="term" value="C:cytoplasm"/>
    <property type="evidence" value="ECO:0007669"/>
    <property type="project" value="TreeGrafter"/>
</dbReference>
<dbReference type="AlphaFoldDB" id="A0AAV7ZJA0"/>
<dbReference type="InterPro" id="IPR017441">
    <property type="entry name" value="Protein_kinase_ATP_BS"/>
</dbReference>
<feature type="compositionally biased region" description="Low complexity" evidence="11">
    <location>
        <begin position="292"/>
        <end position="315"/>
    </location>
</feature>
<reference evidence="13" key="1">
    <citation type="submission" date="2022-08" db="EMBL/GenBank/DDBJ databases">
        <title>Novel sulphate-reducing endosymbionts in the free-living metamonad Anaeramoeba.</title>
        <authorList>
            <person name="Jerlstrom-Hultqvist J."/>
            <person name="Cepicka I."/>
            <person name="Gallot-Lavallee L."/>
            <person name="Salas-Leiva D."/>
            <person name="Curtis B.A."/>
            <person name="Zahonova K."/>
            <person name="Pipaliya S."/>
            <person name="Dacks J."/>
            <person name="Roger A.J."/>
        </authorList>
    </citation>
    <scope>NUCLEOTIDE SEQUENCE</scope>
    <source>
        <strain evidence="13">Busselton2</strain>
    </source>
</reference>
<evidence type="ECO:0000256" key="7">
    <source>
        <dbReference type="ARBA" id="ARBA00022840"/>
    </source>
</evidence>
<keyword evidence="7 10" id="KW-0067">ATP-binding</keyword>
<evidence type="ECO:0000256" key="6">
    <source>
        <dbReference type="ARBA" id="ARBA00022777"/>
    </source>
</evidence>
<evidence type="ECO:0000256" key="4">
    <source>
        <dbReference type="ARBA" id="ARBA00022679"/>
    </source>
</evidence>
<evidence type="ECO:0000256" key="9">
    <source>
        <dbReference type="ARBA" id="ARBA00048679"/>
    </source>
</evidence>
<dbReference type="InterPro" id="IPR050629">
    <property type="entry name" value="STE20/SPS1-PAK"/>
</dbReference>
<evidence type="ECO:0000256" key="5">
    <source>
        <dbReference type="ARBA" id="ARBA00022741"/>
    </source>
</evidence>
<comment type="catalytic activity">
    <reaction evidence="9">
        <text>L-seryl-[protein] + ATP = O-phospho-L-seryl-[protein] + ADP + H(+)</text>
        <dbReference type="Rhea" id="RHEA:17989"/>
        <dbReference type="Rhea" id="RHEA-COMP:9863"/>
        <dbReference type="Rhea" id="RHEA-COMP:11604"/>
        <dbReference type="ChEBI" id="CHEBI:15378"/>
        <dbReference type="ChEBI" id="CHEBI:29999"/>
        <dbReference type="ChEBI" id="CHEBI:30616"/>
        <dbReference type="ChEBI" id="CHEBI:83421"/>
        <dbReference type="ChEBI" id="CHEBI:456216"/>
        <dbReference type="EC" id="2.7.11.1"/>
    </reaction>
</comment>
<feature type="region of interest" description="Disordered" evidence="11">
    <location>
        <begin position="557"/>
        <end position="576"/>
    </location>
</feature>
<keyword evidence="6 13" id="KW-0418">Kinase</keyword>
<evidence type="ECO:0000256" key="11">
    <source>
        <dbReference type="SAM" id="MobiDB-lite"/>
    </source>
</evidence>
<feature type="region of interest" description="Disordered" evidence="11">
    <location>
        <begin position="287"/>
        <end position="444"/>
    </location>
</feature>
<proteinExistence type="inferred from homology"/>
<feature type="binding site" evidence="10">
    <location>
        <position position="41"/>
    </location>
    <ligand>
        <name>ATP</name>
        <dbReference type="ChEBI" id="CHEBI:30616"/>
    </ligand>
</feature>
<organism evidence="13 14">
    <name type="scientific">Anaeramoeba flamelloides</name>
    <dbReference type="NCBI Taxonomy" id="1746091"/>
    <lineage>
        <taxon>Eukaryota</taxon>
        <taxon>Metamonada</taxon>
        <taxon>Anaeramoebidae</taxon>
        <taxon>Anaeramoeba</taxon>
    </lineage>
</organism>
<feature type="compositionally biased region" description="Low complexity" evidence="11">
    <location>
        <begin position="376"/>
        <end position="411"/>
    </location>
</feature>
<evidence type="ECO:0000259" key="12">
    <source>
        <dbReference type="PROSITE" id="PS50011"/>
    </source>
</evidence>
<keyword evidence="3" id="KW-0723">Serine/threonine-protein kinase</keyword>
<comment type="similarity">
    <text evidence="1">Belongs to the protein kinase superfamily. STE Ser/Thr protein kinase family. STE20 subfamily.</text>
</comment>
<feature type="compositionally biased region" description="Low complexity" evidence="11">
    <location>
        <begin position="724"/>
        <end position="733"/>
    </location>
</feature>
<evidence type="ECO:0000256" key="3">
    <source>
        <dbReference type="ARBA" id="ARBA00022527"/>
    </source>
</evidence>
<comment type="catalytic activity">
    <reaction evidence="8">
        <text>L-threonyl-[protein] + ATP = O-phospho-L-threonyl-[protein] + ADP + H(+)</text>
        <dbReference type="Rhea" id="RHEA:46608"/>
        <dbReference type="Rhea" id="RHEA-COMP:11060"/>
        <dbReference type="Rhea" id="RHEA-COMP:11605"/>
        <dbReference type="ChEBI" id="CHEBI:15378"/>
        <dbReference type="ChEBI" id="CHEBI:30013"/>
        <dbReference type="ChEBI" id="CHEBI:30616"/>
        <dbReference type="ChEBI" id="CHEBI:61977"/>
        <dbReference type="ChEBI" id="CHEBI:456216"/>
        <dbReference type="EC" id="2.7.11.1"/>
    </reaction>
</comment>
<dbReference type="FunFam" id="1.10.510.10:FF:000499">
    <property type="entry name" value="Serine/threonine-protein kinase KIC1"/>
    <property type="match status" value="1"/>
</dbReference>
<dbReference type="SMART" id="SM00220">
    <property type="entry name" value="S_TKc"/>
    <property type="match status" value="1"/>
</dbReference>
<dbReference type="SUPFAM" id="SSF56112">
    <property type="entry name" value="Protein kinase-like (PK-like)"/>
    <property type="match status" value="1"/>
</dbReference>
<feature type="compositionally biased region" description="Basic residues" evidence="11">
    <location>
        <begin position="328"/>
        <end position="356"/>
    </location>
</feature>
<accession>A0AAV7ZJA0</accession>
<feature type="region of interest" description="Disordered" evidence="11">
    <location>
        <begin position="647"/>
        <end position="740"/>
    </location>
</feature>
<dbReference type="PANTHER" id="PTHR48012">
    <property type="entry name" value="STERILE20-LIKE KINASE, ISOFORM B-RELATED"/>
    <property type="match status" value="1"/>
</dbReference>
<evidence type="ECO:0000313" key="13">
    <source>
        <dbReference type="EMBL" id="KAJ3440966.1"/>
    </source>
</evidence>
<evidence type="ECO:0000256" key="8">
    <source>
        <dbReference type="ARBA" id="ARBA00047899"/>
    </source>
</evidence>
<dbReference type="PANTHER" id="PTHR48012:SF10">
    <property type="entry name" value="FI20177P1"/>
    <property type="match status" value="1"/>
</dbReference>
<name>A0AAV7ZJA0_9EUKA</name>
<dbReference type="Gene3D" id="1.10.510.10">
    <property type="entry name" value="Transferase(Phosphotransferase) domain 1"/>
    <property type="match status" value="1"/>
</dbReference>
<feature type="compositionally biased region" description="Polar residues" evidence="11">
    <location>
        <begin position="365"/>
        <end position="375"/>
    </location>
</feature>
<dbReference type="PROSITE" id="PS50011">
    <property type="entry name" value="PROTEIN_KINASE_DOM"/>
    <property type="match status" value="1"/>
</dbReference>
<feature type="compositionally biased region" description="Low complexity" evidence="11">
    <location>
        <begin position="559"/>
        <end position="573"/>
    </location>
</feature>
<dbReference type="EC" id="2.7.11.1" evidence="2"/>
<feature type="compositionally biased region" description="Basic residues" evidence="11">
    <location>
        <begin position="660"/>
        <end position="714"/>
    </location>
</feature>
<dbReference type="EMBL" id="JANTQA010000029">
    <property type="protein sequence ID" value="KAJ3440966.1"/>
    <property type="molecule type" value="Genomic_DNA"/>
</dbReference>
<protein>
    <recommendedName>
        <fullName evidence="2">non-specific serine/threonine protein kinase</fullName>
        <ecNumber evidence="2">2.7.11.1</ecNumber>
    </recommendedName>
</protein>
<dbReference type="Proteomes" id="UP001146793">
    <property type="component" value="Unassembled WGS sequence"/>
</dbReference>
<keyword evidence="4" id="KW-0808">Transferase</keyword>
<feature type="region of interest" description="Disordered" evidence="11">
    <location>
        <begin position="460"/>
        <end position="549"/>
    </location>
</feature>
<evidence type="ECO:0000256" key="2">
    <source>
        <dbReference type="ARBA" id="ARBA00012513"/>
    </source>
</evidence>
<dbReference type="InterPro" id="IPR000719">
    <property type="entry name" value="Prot_kinase_dom"/>
</dbReference>
<feature type="compositionally biased region" description="Basic and acidic residues" evidence="11">
    <location>
        <begin position="412"/>
        <end position="424"/>
    </location>
</feature>
<keyword evidence="5 10" id="KW-0547">Nucleotide-binding</keyword>
<evidence type="ECO:0000313" key="14">
    <source>
        <dbReference type="Proteomes" id="UP001146793"/>
    </source>
</evidence>
<feature type="domain" description="Protein kinase" evidence="12">
    <location>
        <begin position="12"/>
        <end position="264"/>
    </location>
</feature>
<dbReference type="Pfam" id="PF00069">
    <property type="entry name" value="Pkinase"/>
    <property type="match status" value="1"/>
</dbReference>
<dbReference type="GO" id="GO:0005524">
    <property type="term" value="F:ATP binding"/>
    <property type="evidence" value="ECO:0007669"/>
    <property type="project" value="UniProtKB-UniRule"/>
</dbReference>